<gene>
    <name evidence="2" type="ORF">DAEQUDRAFT_201698</name>
</gene>
<dbReference type="InterPro" id="IPR016181">
    <property type="entry name" value="Acyl_CoA_acyltransferase"/>
</dbReference>
<dbReference type="PROSITE" id="PS51186">
    <property type="entry name" value="GNAT"/>
    <property type="match status" value="1"/>
</dbReference>
<dbReference type="AlphaFoldDB" id="A0A165UA66"/>
<evidence type="ECO:0000313" key="3">
    <source>
        <dbReference type="Proteomes" id="UP000076727"/>
    </source>
</evidence>
<proteinExistence type="predicted"/>
<sequence>MSRVQIIRVQDLTKQQLDDFEAIFVLDMSDAPAIISICGGNRDLIGPMGRGIILAATLGGEIYAATAESGEIVGFAVWMPPGQEILSTPEQRKLGWDDFWSKLSEEGKDWFTNTGKQDSWYLILLMVHPNYQGQGIARKIVDIVRKKASMQGSMMALSTSQPRNIPIYEALDFELRGNKIIPSPWGDWPSYVFTQDTGKTS</sequence>
<evidence type="ECO:0000313" key="2">
    <source>
        <dbReference type="EMBL" id="KZT74618.1"/>
    </source>
</evidence>
<dbReference type="CDD" id="cd04301">
    <property type="entry name" value="NAT_SF"/>
    <property type="match status" value="1"/>
</dbReference>
<dbReference type="PANTHER" id="PTHR42791">
    <property type="entry name" value="GNAT FAMILY ACETYLTRANSFERASE"/>
    <property type="match status" value="1"/>
</dbReference>
<dbReference type="STRING" id="1314783.A0A165UA66"/>
<name>A0A165UA66_9APHY</name>
<dbReference type="Gene3D" id="3.40.630.30">
    <property type="match status" value="1"/>
</dbReference>
<feature type="domain" description="N-acetyltransferase" evidence="1">
    <location>
        <begin position="7"/>
        <end position="198"/>
    </location>
</feature>
<dbReference type="EMBL" id="KV429033">
    <property type="protein sequence ID" value="KZT74618.1"/>
    <property type="molecule type" value="Genomic_DNA"/>
</dbReference>
<accession>A0A165UA66</accession>
<dbReference type="InterPro" id="IPR052523">
    <property type="entry name" value="Trichothecene_AcTrans"/>
</dbReference>
<dbReference type="SUPFAM" id="SSF55729">
    <property type="entry name" value="Acyl-CoA N-acyltransferases (Nat)"/>
    <property type="match status" value="1"/>
</dbReference>
<dbReference type="InterPro" id="IPR000182">
    <property type="entry name" value="GNAT_dom"/>
</dbReference>
<keyword evidence="3" id="KW-1185">Reference proteome</keyword>
<dbReference type="GO" id="GO:0016747">
    <property type="term" value="F:acyltransferase activity, transferring groups other than amino-acyl groups"/>
    <property type="evidence" value="ECO:0007669"/>
    <property type="project" value="InterPro"/>
</dbReference>
<dbReference type="PANTHER" id="PTHR42791:SF1">
    <property type="entry name" value="N-ACETYLTRANSFERASE DOMAIN-CONTAINING PROTEIN"/>
    <property type="match status" value="1"/>
</dbReference>
<evidence type="ECO:0000259" key="1">
    <source>
        <dbReference type="PROSITE" id="PS51186"/>
    </source>
</evidence>
<protein>
    <recommendedName>
        <fullName evidence="1">N-acetyltransferase domain-containing protein</fullName>
    </recommendedName>
</protein>
<dbReference type="OrthoDB" id="61113at2759"/>
<dbReference type="Proteomes" id="UP000076727">
    <property type="component" value="Unassembled WGS sequence"/>
</dbReference>
<organism evidence="2 3">
    <name type="scientific">Daedalea quercina L-15889</name>
    <dbReference type="NCBI Taxonomy" id="1314783"/>
    <lineage>
        <taxon>Eukaryota</taxon>
        <taxon>Fungi</taxon>
        <taxon>Dikarya</taxon>
        <taxon>Basidiomycota</taxon>
        <taxon>Agaricomycotina</taxon>
        <taxon>Agaricomycetes</taxon>
        <taxon>Polyporales</taxon>
        <taxon>Fomitopsis</taxon>
    </lineage>
</organism>
<dbReference type="Pfam" id="PF13673">
    <property type="entry name" value="Acetyltransf_10"/>
    <property type="match status" value="1"/>
</dbReference>
<reference evidence="2 3" key="1">
    <citation type="journal article" date="2016" name="Mol. Biol. Evol.">
        <title>Comparative Genomics of Early-Diverging Mushroom-Forming Fungi Provides Insights into the Origins of Lignocellulose Decay Capabilities.</title>
        <authorList>
            <person name="Nagy L.G."/>
            <person name="Riley R."/>
            <person name="Tritt A."/>
            <person name="Adam C."/>
            <person name="Daum C."/>
            <person name="Floudas D."/>
            <person name="Sun H."/>
            <person name="Yadav J.S."/>
            <person name="Pangilinan J."/>
            <person name="Larsson K.H."/>
            <person name="Matsuura K."/>
            <person name="Barry K."/>
            <person name="Labutti K."/>
            <person name="Kuo R."/>
            <person name="Ohm R.A."/>
            <person name="Bhattacharya S.S."/>
            <person name="Shirouzu T."/>
            <person name="Yoshinaga Y."/>
            <person name="Martin F.M."/>
            <person name="Grigoriev I.V."/>
            <person name="Hibbett D.S."/>
        </authorList>
    </citation>
    <scope>NUCLEOTIDE SEQUENCE [LARGE SCALE GENOMIC DNA]</scope>
    <source>
        <strain evidence="2 3">L-15889</strain>
    </source>
</reference>